<evidence type="ECO:0000313" key="1">
    <source>
        <dbReference type="EMBL" id="TCV06967.1"/>
    </source>
</evidence>
<keyword evidence="2" id="KW-1185">Reference proteome</keyword>
<gene>
    <name evidence="1" type="ORF">EDC54_103223</name>
</gene>
<dbReference type="EMBL" id="SMBY01000003">
    <property type="protein sequence ID" value="TCV06967.1"/>
    <property type="molecule type" value="Genomic_DNA"/>
</dbReference>
<protein>
    <submittedName>
        <fullName evidence="1">Uncharacterized protein</fullName>
    </submittedName>
</protein>
<dbReference type="Proteomes" id="UP000295433">
    <property type="component" value="Unassembled WGS sequence"/>
</dbReference>
<proteinExistence type="predicted"/>
<evidence type="ECO:0000313" key="2">
    <source>
        <dbReference type="Proteomes" id="UP000295433"/>
    </source>
</evidence>
<accession>A0A4V2VTI3</accession>
<organism evidence="1 2">
    <name type="scientific">Samsonia erythrinae</name>
    <dbReference type="NCBI Taxonomy" id="160434"/>
    <lineage>
        <taxon>Bacteria</taxon>
        <taxon>Pseudomonadati</taxon>
        <taxon>Pseudomonadota</taxon>
        <taxon>Gammaproteobacteria</taxon>
        <taxon>Enterobacterales</taxon>
        <taxon>Pectobacteriaceae</taxon>
        <taxon>Samsonia</taxon>
    </lineage>
</organism>
<dbReference type="AlphaFoldDB" id="A0A4V2VTI3"/>
<reference evidence="1 2" key="1">
    <citation type="submission" date="2019-03" db="EMBL/GenBank/DDBJ databases">
        <title>Genomic Encyclopedia of Type Strains, Phase IV (KMG-IV): sequencing the most valuable type-strain genomes for metagenomic binning, comparative biology and taxonomic classification.</title>
        <authorList>
            <person name="Goeker M."/>
        </authorList>
    </citation>
    <scope>NUCLEOTIDE SEQUENCE [LARGE SCALE GENOMIC DNA]</scope>
    <source>
        <strain evidence="1 2">DSM 16730</strain>
    </source>
</reference>
<sequence>MASVDDADGTDGAVVLDDGIIILQALILFLRTVMAQTAYPVVELTRQAVEGLVLRPTHRVVQNANACHAMRIFRNDKA</sequence>
<name>A0A4V2VTI3_9GAMM</name>
<comment type="caution">
    <text evidence="1">The sequence shown here is derived from an EMBL/GenBank/DDBJ whole genome shotgun (WGS) entry which is preliminary data.</text>
</comment>